<name>A0A8H4VKW5_9AGAR</name>
<evidence type="ECO:0000313" key="1">
    <source>
        <dbReference type="EMBL" id="KAF4613362.1"/>
    </source>
</evidence>
<dbReference type="SUPFAM" id="SSF81383">
    <property type="entry name" value="F-box domain"/>
    <property type="match status" value="1"/>
</dbReference>
<accession>A0A8H4VKW5</accession>
<evidence type="ECO:0008006" key="3">
    <source>
        <dbReference type="Google" id="ProtNLM"/>
    </source>
</evidence>
<dbReference type="AlphaFoldDB" id="A0A8H4VKW5"/>
<dbReference type="Proteomes" id="UP000521872">
    <property type="component" value="Unassembled WGS sequence"/>
</dbReference>
<keyword evidence="2" id="KW-1185">Reference proteome</keyword>
<gene>
    <name evidence="1" type="ORF">D9613_010842</name>
</gene>
<dbReference type="InterPro" id="IPR036047">
    <property type="entry name" value="F-box-like_dom_sf"/>
</dbReference>
<comment type="caution">
    <text evidence="1">The sequence shown here is derived from an EMBL/GenBank/DDBJ whole genome shotgun (WGS) entry which is preliminary data.</text>
</comment>
<dbReference type="EMBL" id="JAACJL010000046">
    <property type="protein sequence ID" value="KAF4613362.1"/>
    <property type="molecule type" value="Genomic_DNA"/>
</dbReference>
<reference evidence="1 2" key="1">
    <citation type="submission" date="2019-12" db="EMBL/GenBank/DDBJ databases">
        <authorList>
            <person name="Floudas D."/>
            <person name="Bentzer J."/>
            <person name="Ahren D."/>
            <person name="Johansson T."/>
            <person name="Persson P."/>
            <person name="Tunlid A."/>
        </authorList>
    </citation>
    <scope>NUCLEOTIDE SEQUENCE [LARGE SCALE GENOMIC DNA]</scope>
    <source>
        <strain evidence="1 2">CBS 102.39</strain>
    </source>
</reference>
<sequence>MQASEGTCRISALYEDLLRRIFLENTFPLDIYRLINVSRFNTQPIKQIRPLTTARHCSQVSRHWRSIFLSTPSIWARLIDLDGFRQTTDEWMKQVMARSGNALLWVYGRLVSDMHDLFFSFLEETWRRVQMLVIRADNQNYL</sequence>
<proteinExistence type="predicted"/>
<organism evidence="1 2">
    <name type="scientific">Agrocybe pediades</name>
    <dbReference type="NCBI Taxonomy" id="84607"/>
    <lineage>
        <taxon>Eukaryota</taxon>
        <taxon>Fungi</taxon>
        <taxon>Dikarya</taxon>
        <taxon>Basidiomycota</taxon>
        <taxon>Agaricomycotina</taxon>
        <taxon>Agaricomycetes</taxon>
        <taxon>Agaricomycetidae</taxon>
        <taxon>Agaricales</taxon>
        <taxon>Agaricineae</taxon>
        <taxon>Strophariaceae</taxon>
        <taxon>Agrocybe</taxon>
    </lineage>
</organism>
<evidence type="ECO:0000313" key="2">
    <source>
        <dbReference type="Proteomes" id="UP000521872"/>
    </source>
</evidence>
<protein>
    <recommendedName>
        <fullName evidence="3">F-box domain-containing protein</fullName>
    </recommendedName>
</protein>